<dbReference type="EMBL" id="ARXR01000017">
    <property type="protein sequence ID" value="MBF5053489.1"/>
    <property type="molecule type" value="Genomic_DNA"/>
</dbReference>
<dbReference type="Proteomes" id="UP000644441">
    <property type="component" value="Unassembled WGS sequence"/>
</dbReference>
<feature type="transmembrane region" description="Helical" evidence="1">
    <location>
        <begin position="127"/>
        <end position="150"/>
    </location>
</feature>
<sequence length="206" mass="21987">MPQYLSTIINLLPVVIPAIVGLVLGIVFRSRARKASLLVILASVVLLLQALFQVVTNHFLVPLSGNGLLSWEAYSMIVSAGYFVFGATTLGLLLAAAFVEREPYRPAVPAAEATRTGEAVQPHRGTLVLTLGLISMLLFSPLGVVAWVLGVLELKAMDRGERDPGGRGTAIAGMIFGIIATVMMVVFLVAAAVFVYAYLSSPGWRY</sequence>
<keyword evidence="3" id="KW-1185">Reference proteome</keyword>
<gene>
    <name evidence="2" type="ORF">ISO4_02091</name>
</gene>
<feature type="transmembrane region" description="Helical" evidence="1">
    <location>
        <begin position="170"/>
        <end position="199"/>
    </location>
</feature>
<name>A0ABS0AHA1_9GAMM</name>
<evidence type="ECO:0000313" key="3">
    <source>
        <dbReference type="Proteomes" id="UP000644441"/>
    </source>
</evidence>
<protein>
    <recommendedName>
        <fullName evidence="4">DUF4190 domain-containing protein</fullName>
    </recommendedName>
</protein>
<keyword evidence="1" id="KW-0812">Transmembrane</keyword>
<organism evidence="2 3">
    <name type="scientific">Alloalcanivorax venustensis ISO4</name>
    <dbReference type="NCBI Taxonomy" id="1177184"/>
    <lineage>
        <taxon>Bacteria</taxon>
        <taxon>Pseudomonadati</taxon>
        <taxon>Pseudomonadota</taxon>
        <taxon>Gammaproteobacteria</taxon>
        <taxon>Oceanospirillales</taxon>
        <taxon>Alcanivoracaceae</taxon>
        <taxon>Alloalcanivorax</taxon>
    </lineage>
</organism>
<keyword evidence="1" id="KW-1133">Transmembrane helix</keyword>
<accession>A0ABS0AHA1</accession>
<feature type="transmembrane region" description="Helical" evidence="1">
    <location>
        <begin position="6"/>
        <end position="28"/>
    </location>
</feature>
<feature type="transmembrane region" description="Helical" evidence="1">
    <location>
        <begin position="35"/>
        <end position="56"/>
    </location>
</feature>
<evidence type="ECO:0008006" key="4">
    <source>
        <dbReference type="Google" id="ProtNLM"/>
    </source>
</evidence>
<evidence type="ECO:0000313" key="2">
    <source>
        <dbReference type="EMBL" id="MBF5053489.1"/>
    </source>
</evidence>
<dbReference type="RefSeq" id="WP_194856187.1">
    <property type="nucleotide sequence ID" value="NZ_ARXR01000017.1"/>
</dbReference>
<evidence type="ECO:0000256" key="1">
    <source>
        <dbReference type="SAM" id="Phobius"/>
    </source>
</evidence>
<comment type="caution">
    <text evidence="2">The sequence shown here is derived from an EMBL/GenBank/DDBJ whole genome shotgun (WGS) entry which is preliminary data.</text>
</comment>
<proteinExistence type="predicted"/>
<reference evidence="2 3" key="1">
    <citation type="submission" date="2012-09" db="EMBL/GenBank/DDBJ databases">
        <title>Genome Sequence of alkane-degrading Bacterium Alcanivorax venustensis ISO4.</title>
        <authorList>
            <person name="Lai Q."/>
            <person name="Shao Z."/>
        </authorList>
    </citation>
    <scope>NUCLEOTIDE SEQUENCE [LARGE SCALE GENOMIC DNA]</scope>
    <source>
        <strain evidence="2 3">ISO4</strain>
    </source>
</reference>
<keyword evidence="1" id="KW-0472">Membrane</keyword>
<feature type="transmembrane region" description="Helical" evidence="1">
    <location>
        <begin position="76"/>
        <end position="99"/>
    </location>
</feature>